<evidence type="ECO:0000313" key="1">
    <source>
        <dbReference type="EMBL" id="MTG88729.1"/>
    </source>
</evidence>
<dbReference type="EMBL" id="WMKA01000012">
    <property type="protein sequence ID" value="MTG88729.1"/>
    <property type="molecule type" value="Genomic_DNA"/>
</dbReference>
<gene>
    <name evidence="1" type="ORF">GJV82_07200</name>
</gene>
<evidence type="ECO:0000313" key="2">
    <source>
        <dbReference type="Proteomes" id="UP000440668"/>
    </source>
</evidence>
<comment type="caution">
    <text evidence="1">The sequence shown here is derived from an EMBL/GenBank/DDBJ whole genome shotgun (WGS) entry which is preliminary data.</text>
</comment>
<accession>A0A6N7ZHD5</accession>
<dbReference type="Proteomes" id="UP000440668">
    <property type="component" value="Unassembled WGS sequence"/>
</dbReference>
<dbReference type="RefSeq" id="WP_155098769.1">
    <property type="nucleotide sequence ID" value="NZ_WMKA01000012.1"/>
</dbReference>
<protein>
    <submittedName>
        <fullName evidence="1">Uncharacterized protein</fullName>
    </submittedName>
</protein>
<name>A0A6N7ZHD5_9MICO</name>
<organism evidence="1 2">
    <name type="scientific">Cellulosimicrobium composti</name>
    <dbReference type="NCBI Taxonomy" id="2672572"/>
    <lineage>
        <taxon>Bacteria</taxon>
        <taxon>Bacillati</taxon>
        <taxon>Actinomycetota</taxon>
        <taxon>Actinomycetes</taxon>
        <taxon>Micrococcales</taxon>
        <taxon>Promicromonosporaceae</taxon>
        <taxon>Cellulosimicrobium</taxon>
    </lineage>
</organism>
<dbReference type="AlphaFoldDB" id="A0A6N7ZHD5"/>
<feature type="non-terminal residue" evidence="1">
    <location>
        <position position="82"/>
    </location>
</feature>
<proteinExistence type="predicted"/>
<reference evidence="1 2" key="1">
    <citation type="submission" date="2019-11" db="EMBL/GenBank/DDBJ databases">
        <title>Cellulosimicrobium composti sp. nov. isolated from a compost.</title>
        <authorList>
            <person name="Yang Y."/>
        </authorList>
    </citation>
    <scope>NUCLEOTIDE SEQUENCE [LARGE SCALE GENOMIC DNA]</scope>
    <source>
        <strain evidence="1 2">BIT-GX5</strain>
    </source>
</reference>
<sequence length="82" mass="8603">MREPWVDVALARLPETRSCPACAAPLRSSRCDRCLLDLTGPLAFEVAAASNDAADALARRQVALDALRASQPAAAAWAARAA</sequence>